<proteinExistence type="predicted"/>
<dbReference type="AlphaFoldDB" id="A0A6L2N4U5"/>
<protein>
    <submittedName>
        <fullName evidence="1">F-box domain, FBD domain, leucine-rich repeat domain, L domain-like protein</fullName>
    </submittedName>
</protein>
<organism evidence="1">
    <name type="scientific">Tanacetum cinerariifolium</name>
    <name type="common">Dalmatian daisy</name>
    <name type="synonym">Chrysanthemum cinerariifolium</name>
    <dbReference type="NCBI Taxonomy" id="118510"/>
    <lineage>
        <taxon>Eukaryota</taxon>
        <taxon>Viridiplantae</taxon>
        <taxon>Streptophyta</taxon>
        <taxon>Embryophyta</taxon>
        <taxon>Tracheophyta</taxon>
        <taxon>Spermatophyta</taxon>
        <taxon>Magnoliopsida</taxon>
        <taxon>eudicotyledons</taxon>
        <taxon>Gunneridae</taxon>
        <taxon>Pentapetalae</taxon>
        <taxon>asterids</taxon>
        <taxon>campanulids</taxon>
        <taxon>Asterales</taxon>
        <taxon>Asteraceae</taxon>
        <taxon>Asteroideae</taxon>
        <taxon>Anthemideae</taxon>
        <taxon>Anthemidinae</taxon>
        <taxon>Tanacetum</taxon>
    </lineage>
</organism>
<accession>A0A6L2N4U5</accession>
<dbReference type="EMBL" id="BKCJ010007926">
    <property type="protein sequence ID" value="GEU79695.1"/>
    <property type="molecule type" value="Genomic_DNA"/>
</dbReference>
<sequence length="52" mass="5802">MWSDNAAALGKIVIDPMCLAYSANLTYKKIFKRDQATRSSAECQLRPILPNS</sequence>
<name>A0A6L2N4U5_TANCI</name>
<gene>
    <name evidence="1" type="ORF">Tci_051673</name>
</gene>
<feature type="non-terminal residue" evidence="1">
    <location>
        <position position="52"/>
    </location>
</feature>
<comment type="caution">
    <text evidence="1">The sequence shown here is derived from an EMBL/GenBank/DDBJ whole genome shotgun (WGS) entry which is preliminary data.</text>
</comment>
<reference evidence="1" key="1">
    <citation type="journal article" date="2019" name="Sci. Rep.">
        <title>Draft genome of Tanacetum cinerariifolium, the natural source of mosquito coil.</title>
        <authorList>
            <person name="Yamashiro T."/>
            <person name="Shiraishi A."/>
            <person name="Satake H."/>
            <person name="Nakayama K."/>
        </authorList>
    </citation>
    <scope>NUCLEOTIDE SEQUENCE</scope>
</reference>
<evidence type="ECO:0000313" key="1">
    <source>
        <dbReference type="EMBL" id="GEU79695.1"/>
    </source>
</evidence>